<dbReference type="Pfam" id="PF00005">
    <property type="entry name" value="ABC_tran"/>
    <property type="match status" value="1"/>
</dbReference>
<protein>
    <submittedName>
        <fullName evidence="5">ABC transporter ATP-binding protein</fullName>
    </submittedName>
</protein>
<name>A0ABV6YZY8_UNCC1</name>
<organism evidence="5 6">
    <name type="scientific">candidate division CSSED10-310 bacterium</name>
    <dbReference type="NCBI Taxonomy" id="2855610"/>
    <lineage>
        <taxon>Bacteria</taxon>
        <taxon>Bacteria division CSSED10-310</taxon>
    </lineage>
</organism>
<feature type="domain" description="ABC transporter" evidence="4">
    <location>
        <begin position="5"/>
        <end position="243"/>
    </location>
</feature>
<keyword evidence="6" id="KW-1185">Reference proteome</keyword>
<accession>A0ABV6YZY8</accession>
<gene>
    <name evidence="5" type="ORF">ACFL27_16370</name>
</gene>
<dbReference type="EMBL" id="JBHPBY010000223">
    <property type="protein sequence ID" value="MFC1851767.1"/>
    <property type="molecule type" value="Genomic_DNA"/>
</dbReference>
<comment type="caution">
    <text evidence="5">The sequence shown here is derived from an EMBL/GenBank/DDBJ whole genome shotgun (WGS) entry which is preliminary data.</text>
</comment>
<dbReference type="SUPFAM" id="SSF52540">
    <property type="entry name" value="P-loop containing nucleoside triphosphate hydrolases"/>
    <property type="match status" value="1"/>
</dbReference>
<dbReference type="Proteomes" id="UP001594351">
    <property type="component" value="Unassembled WGS sequence"/>
</dbReference>
<sequence length="252" mass="28247">MEALISIEGVYKKYGQEEVLKGVDLEIFRGETILIFGGSGVGKSVLLRLINGLEKPDKGKIRIKGQEITRLNEYELAPVRKKIGFLFQGSALFDSMTVEENVSLPLLEHSKLSPSARKKMVKLLLELVELDYEADRWKRPSELSGGMQRRVSLARTLILNPEIVLYDEPTTGLDPVKADNICRLIKRFQYKQGITSVVVTHDMVAAEKIADYMAMLYNGSIIISGTSDDVQQSQNPVVQQFIRGDSQFPVTK</sequence>
<dbReference type="PROSITE" id="PS50893">
    <property type="entry name" value="ABC_TRANSPORTER_2"/>
    <property type="match status" value="1"/>
</dbReference>
<dbReference type="InterPro" id="IPR003593">
    <property type="entry name" value="AAA+_ATPase"/>
</dbReference>
<evidence type="ECO:0000256" key="2">
    <source>
        <dbReference type="ARBA" id="ARBA00022741"/>
    </source>
</evidence>
<reference evidence="5 6" key="1">
    <citation type="submission" date="2024-09" db="EMBL/GenBank/DDBJ databases">
        <title>Laminarin stimulates single cell rates of sulfate reduction while oxygen inhibits transcriptomic activity in coastal marine sediment.</title>
        <authorList>
            <person name="Lindsay M."/>
            <person name="Orcutt B."/>
            <person name="Emerson D."/>
            <person name="Stepanauskas R."/>
            <person name="D'Angelo T."/>
        </authorList>
    </citation>
    <scope>NUCLEOTIDE SEQUENCE [LARGE SCALE GENOMIC DNA]</scope>
    <source>
        <strain evidence="5">SAG AM-311-K15</strain>
    </source>
</reference>
<dbReference type="InterPro" id="IPR003439">
    <property type="entry name" value="ABC_transporter-like_ATP-bd"/>
</dbReference>
<dbReference type="InterPro" id="IPR017871">
    <property type="entry name" value="ABC_transporter-like_CS"/>
</dbReference>
<proteinExistence type="predicted"/>
<evidence type="ECO:0000256" key="1">
    <source>
        <dbReference type="ARBA" id="ARBA00022448"/>
    </source>
</evidence>
<keyword evidence="1" id="KW-0813">Transport</keyword>
<dbReference type="PANTHER" id="PTHR43023:SF3">
    <property type="entry name" value="PROTEIN TRIGALACTOSYLDIACYLGLYCEROL 3, CHLOROPLASTIC"/>
    <property type="match status" value="1"/>
</dbReference>
<keyword evidence="2" id="KW-0547">Nucleotide-binding</keyword>
<dbReference type="PANTHER" id="PTHR43023">
    <property type="entry name" value="PROTEIN TRIGALACTOSYLDIACYLGLYCEROL 3, CHLOROPLASTIC"/>
    <property type="match status" value="1"/>
</dbReference>
<evidence type="ECO:0000313" key="5">
    <source>
        <dbReference type="EMBL" id="MFC1851767.1"/>
    </source>
</evidence>
<dbReference type="Gene3D" id="3.40.50.300">
    <property type="entry name" value="P-loop containing nucleotide triphosphate hydrolases"/>
    <property type="match status" value="1"/>
</dbReference>
<evidence type="ECO:0000259" key="4">
    <source>
        <dbReference type="PROSITE" id="PS50893"/>
    </source>
</evidence>
<evidence type="ECO:0000256" key="3">
    <source>
        <dbReference type="ARBA" id="ARBA00022840"/>
    </source>
</evidence>
<dbReference type="SMART" id="SM00382">
    <property type="entry name" value="AAA"/>
    <property type="match status" value="1"/>
</dbReference>
<dbReference type="PROSITE" id="PS00211">
    <property type="entry name" value="ABC_TRANSPORTER_1"/>
    <property type="match status" value="1"/>
</dbReference>
<keyword evidence="3 5" id="KW-0067">ATP-binding</keyword>
<dbReference type="GO" id="GO:0005524">
    <property type="term" value="F:ATP binding"/>
    <property type="evidence" value="ECO:0007669"/>
    <property type="project" value="UniProtKB-KW"/>
</dbReference>
<dbReference type="InterPro" id="IPR027417">
    <property type="entry name" value="P-loop_NTPase"/>
</dbReference>
<evidence type="ECO:0000313" key="6">
    <source>
        <dbReference type="Proteomes" id="UP001594351"/>
    </source>
</evidence>